<dbReference type="PROSITE" id="PS51257">
    <property type="entry name" value="PROKAR_LIPOPROTEIN"/>
    <property type="match status" value="1"/>
</dbReference>
<feature type="signal peptide" evidence="1">
    <location>
        <begin position="1"/>
        <end position="20"/>
    </location>
</feature>
<sequence>MRRRPAAVVALVAVTASLLAACSPASPREETTTLGPNEYSRLDAAGIAQIHDTRFARFDVRDGVLLPQDVGLPEGSSGTMVGGASEPELTVELVGPDATETITTRTLDVMTGENGAIIFWRTPEDHDAATAALHDDQTVWGLRAQDVDRWLTETADPTVGQGSRFTRVVGSGVGRSGLVGTVEGSVKDGKETHRVVVELGSALYTPDALETIRSTGSVAGIPAS</sequence>
<name>A0A919U1J2_9CELL</name>
<organism evidence="2 3">
    <name type="scientific">Cellulomonas chitinilytica</name>
    <dbReference type="NCBI Taxonomy" id="398759"/>
    <lineage>
        <taxon>Bacteria</taxon>
        <taxon>Bacillati</taxon>
        <taxon>Actinomycetota</taxon>
        <taxon>Actinomycetes</taxon>
        <taxon>Micrococcales</taxon>
        <taxon>Cellulomonadaceae</taxon>
        <taxon>Cellulomonas</taxon>
    </lineage>
</organism>
<dbReference type="EMBL" id="BONK01000004">
    <property type="protein sequence ID" value="GIG20557.1"/>
    <property type="molecule type" value="Genomic_DNA"/>
</dbReference>
<protein>
    <recommendedName>
        <fullName evidence="4">Lipoprotein</fullName>
    </recommendedName>
</protein>
<evidence type="ECO:0000313" key="2">
    <source>
        <dbReference type="EMBL" id="GIG20557.1"/>
    </source>
</evidence>
<dbReference type="RefSeq" id="WP_203750171.1">
    <property type="nucleotide sequence ID" value="NZ_BONK01000004.1"/>
</dbReference>
<evidence type="ECO:0000256" key="1">
    <source>
        <dbReference type="SAM" id="SignalP"/>
    </source>
</evidence>
<evidence type="ECO:0000313" key="3">
    <source>
        <dbReference type="Proteomes" id="UP000632740"/>
    </source>
</evidence>
<comment type="caution">
    <text evidence="2">The sequence shown here is derived from an EMBL/GenBank/DDBJ whole genome shotgun (WGS) entry which is preliminary data.</text>
</comment>
<keyword evidence="1" id="KW-0732">Signal</keyword>
<feature type="chain" id="PRO_5039190035" description="Lipoprotein" evidence="1">
    <location>
        <begin position="21"/>
        <end position="224"/>
    </location>
</feature>
<keyword evidence="3" id="KW-1185">Reference proteome</keyword>
<reference evidence="2" key="1">
    <citation type="submission" date="2021-01" db="EMBL/GenBank/DDBJ databases">
        <title>Whole genome shotgun sequence of Cellulomonas chitinilytica NBRC 110799.</title>
        <authorList>
            <person name="Komaki H."/>
            <person name="Tamura T."/>
        </authorList>
    </citation>
    <scope>NUCLEOTIDE SEQUENCE</scope>
    <source>
        <strain evidence="2">NBRC 110799</strain>
    </source>
</reference>
<gene>
    <name evidence="2" type="ORF">Cch01nite_12810</name>
</gene>
<accession>A0A919U1J2</accession>
<dbReference type="AlphaFoldDB" id="A0A919U1J2"/>
<proteinExistence type="predicted"/>
<evidence type="ECO:0008006" key="4">
    <source>
        <dbReference type="Google" id="ProtNLM"/>
    </source>
</evidence>
<dbReference type="Proteomes" id="UP000632740">
    <property type="component" value="Unassembled WGS sequence"/>
</dbReference>